<reference evidence="2 3" key="1">
    <citation type="journal article" date="2017" name="Front. Microbiol.">
        <title>Comparative Genomic Analysis of the Class Epsilonproteobacteria and Proposed Reclassification to Epsilonbacteraeota (phyl. nov.).</title>
        <authorList>
            <person name="Waite D.W."/>
            <person name="Vanwonterghem I."/>
            <person name="Rinke C."/>
            <person name="Parks D.H."/>
            <person name="Zhang Y."/>
            <person name="Takai K."/>
            <person name="Sievert S.M."/>
            <person name="Simon J."/>
            <person name="Campbell B.J."/>
            <person name="Hanson T.E."/>
            <person name="Woyke T."/>
            <person name="Klotz M.G."/>
            <person name="Hugenholtz P."/>
        </authorList>
    </citation>
    <scope>NUCLEOTIDE SEQUENCE [LARGE SCALE GENOMIC DNA]</scope>
    <source>
        <strain evidence="2">UBA11420</strain>
    </source>
</reference>
<keyword evidence="1" id="KW-1133">Transmembrane helix</keyword>
<comment type="caution">
    <text evidence="2">The sequence shown here is derived from an EMBL/GenBank/DDBJ whole genome shotgun (WGS) entry which is preliminary data.</text>
</comment>
<feature type="transmembrane region" description="Helical" evidence="1">
    <location>
        <begin position="203"/>
        <end position="221"/>
    </location>
</feature>
<proteinExistence type="predicted"/>
<evidence type="ECO:0000256" key="1">
    <source>
        <dbReference type="SAM" id="Phobius"/>
    </source>
</evidence>
<feature type="transmembrane region" description="Helical" evidence="1">
    <location>
        <begin position="380"/>
        <end position="399"/>
    </location>
</feature>
<evidence type="ECO:0000313" key="2">
    <source>
        <dbReference type="EMBL" id="DAB37023.1"/>
    </source>
</evidence>
<gene>
    <name evidence="2" type="ORF">CFH80_01775</name>
</gene>
<evidence type="ECO:0000313" key="3">
    <source>
        <dbReference type="Proteomes" id="UP000231638"/>
    </source>
</evidence>
<name>A0A2D3WKH2_9BACT</name>
<keyword evidence="1" id="KW-0812">Transmembrane</keyword>
<sequence>MPPHKLCYKTLLKKNIPFLSAMLLLGFTLYEISFYIFKTYRAFFNSDAAIANILAEEIVQAESFFPSHWWYVNNDLWVFYKQLLVIPWVLAGKNGYFAHAFTVFEVSVFMIIFIYLFLRSLMLSRASSVMGGVVVSIGYSPMYLRELYGEAAYTWYFIFMIAFMFIFRKLSPHVISKRTQIKAFIAFMILLYLLVLANPIRFFVYYITPFFGALALLVYFARDSLRTFKGAMLRMLSIKRIAISIFACAVMTGATITHFTLLESLHFAGGANNAPLVPLEDLPVHAAHALLGLWNFIGSEWGTNVRASSLEGIVSLAKFVLFPFVLVIPALHIKKAFYQMSSTERLFVLFSYVGFALLLVLYSTTALHEHAWAARNNIRYLSPFLMMVLICNVIMWRFFSLFMKLILSVSLTIALGVSWQYVSPKEWRGIVDERIALVEELKSRGLHFGYAEYWDSHIYTVFSDGEVDIRPIDFDEKEGMKLVKWLSSDRWYQKDTTDGKVFFMVIPEDIDDMYRAIRDFNMPDPLEQFTLGKYTFFVFEKNPLYVKRTKAEARKKKRIMTAP</sequence>
<evidence type="ECO:0008006" key="4">
    <source>
        <dbReference type="Google" id="ProtNLM"/>
    </source>
</evidence>
<feature type="transmembrane region" description="Helical" evidence="1">
    <location>
        <begin position="313"/>
        <end position="333"/>
    </location>
</feature>
<feature type="transmembrane region" description="Helical" evidence="1">
    <location>
        <begin position="179"/>
        <end position="197"/>
    </location>
</feature>
<feature type="transmembrane region" description="Helical" evidence="1">
    <location>
        <begin position="405"/>
        <end position="422"/>
    </location>
</feature>
<feature type="transmembrane region" description="Helical" evidence="1">
    <location>
        <begin position="150"/>
        <end position="167"/>
    </location>
</feature>
<accession>A0A2D3WKH2</accession>
<dbReference type="Proteomes" id="UP000231638">
    <property type="component" value="Unassembled WGS sequence"/>
</dbReference>
<keyword evidence="1" id="KW-0472">Membrane</keyword>
<feature type="transmembrane region" description="Helical" evidence="1">
    <location>
        <begin position="16"/>
        <end position="37"/>
    </location>
</feature>
<dbReference type="STRING" id="366522.GCA_001548055_02454"/>
<feature type="transmembrane region" description="Helical" evidence="1">
    <location>
        <begin position="241"/>
        <end position="262"/>
    </location>
</feature>
<feature type="transmembrane region" description="Helical" evidence="1">
    <location>
        <begin position="345"/>
        <end position="368"/>
    </location>
</feature>
<dbReference type="EMBL" id="DLUG01000052">
    <property type="protein sequence ID" value="DAB37023.1"/>
    <property type="molecule type" value="Genomic_DNA"/>
</dbReference>
<feature type="transmembrane region" description="Helical" evidence="1">
    <location>
        <begin position="96"/>
        <end position="118"/>
    </location>
</feature>
<organism evidence="2 3">
    <name type="scientific">Sulfurospirillum cavolei</name>
    <dbReference type="NCBI Taxonomy" id="366522"/>
    <lineage>
        <taxon>Bacteria</taxon>
        <taxon>Pseudomonadati</taxon>
        <taxon>Campylobacterota</taxon>
        <taxon>Epsilonproteobacteria</taxon>
        <taxon>Campylobacterales</taxon>
        <taxon>Sulfurospirillaceae</taxon>
        <taxon>Sulfurospirillum</taxon>
    </lineage>
</organism>
<dbReference type="AlphaFoldDB" id="A0A2D3WKH2"/>
<protein>
    <recommendedName>
        <fullName evidence="4">Glycosyltransferase RgtA/B/C/D-like domain-containing protein</fullName>
    </recommendedName>
</protein>